<dbReference type="Proteomes" id="UP000426235">
    <property type="component" value="Chromosome"/>
</dbReference>
<dbReference type="RefSeq" id="WP_157193121.1">
    <property type="nucleotide sequence ID" value="NZ_CP046621.1"/>
</dbReference>
<proteinExistence type="predicted"/>
<evidence type="ECO:0000313" key="3">
    <source>
        <dbReference type="Proteomes" id="UP000426235"/>
    </source>
</evidence>
<evidence type="ECO:0000256" key="1">
    <source>
        <dbReference type="SAM" id="Coils"/>
    </source>
</evidence>
<keyword evidence="1" id="KW-0175">Coiled coil</keyword>
<dbReference type="EMBL" id="CP046621">
    <property type="protein sequence ID" value="QGW78200.1"/>
    <property type="molecule type" value="Genomic_DNA"/>
</dbReference>
<protein>
    <submittedName>
        <fullName evidence="2">Uncharacterized protein</fullName>
    </submittedName>
</protein>
<dbReference type="AlphaFoldDB" id="A0A6I6GUL8"/>
<reference evidence="2" key="1">
    <citation type="submission" date="2019-12" db="EMBL/GenBank/DDBJ databases">
        <title>Hybrid Genome Assemblies of two High G+C Isolates from Undergraduate Microbiology Courses.</title>
        <authorList>
            <person name="Ne Ville C.J."/>
            <person name="Enright D."/>
            <person name="Hernandez I."/>
            <person name="Dodsworth J."/>
            <person name="Orwin P.M."/>
        </authorList>
    </citation>
    <scope>NUCLEOTIDE SEQUENCE [LARGE SCALE GENOMIC DNA]</scope>
    <source>
        <strain evidence="2">Neo</strain>
    </source>
</reference>
<accession>A0A6I6GUL8</accession>
<keyword evidence="3" id="KW-1185">Reference proteome</keyword>
<name>A0A6I6GUL8_9PSED</name>
<organism evidence="2 3">
    <name type="scientific">Pseudomonas alkylphenolica</name>
    <dbReference type="NCBI Taxonomy" id="237609"/>
    <lineage>
        <taxon>Bacteria</taxon>
        <taxon>Pseudomonadati</taxon>
        <taxon>Pseudomonadota</taxon>
        <taxon>Gammaproteobacteria</taxon>
        <taxon>Pseudomonadales</taxon>
        <taxon>Pseudomonadaceae</taxon>
        <taxon>Pseudomonas</taxon>
    </lineage>
</organism>
<evidence type="ECO:0000313" key="2">
    <source>
        <dbReference type="EMBL" id="QGW78200.1"/>
    </source>
</evidence>
<gene>
    <name evidence="2" type="ORF">GPJ81_16390</name>
</gene>
<feature type="coiled-coil region" evidence="1">
    <location>
        <begin position="1"/>
        <end position="70"/>
    </location>
</feature>
<sequence>MEMLEQHALLLQGENEQLQHDLSRARKNIEKLVVITLGQAEQVAQLNGRVKQLTRDLSSAYVEITDLKNQQLTGRSSTPGGTAFGLVVSAERIHRLPHQRLTSGDLFVQVIHDSAPC</sequence>